<feature type="region of interest" description="Disordered" evidence="1">
    <location>
        <begin position="235"/>
        <end position="308"/>
    </location>
</feature>
<feature type="compositionally biased region" description="Basic and acidic residues" evidence="1">
    <location>
        <begin position="296"/>
        <end position="308"/>
    </location>
</feature>
<keyword evidence="4" id="KW-1185">Reference proteome</keyword>
<dbReference type="GO" id="GO:0003700">
    <property type="term" value="F:DNA-binding transcription factor activity"/>
    <property type="evidence" value="ECO:0007669"/>
    <property type="project" value="InterPro"/>
</dbReference>
<dbReference type="PROSITE" id="PS00036">
    <property type="entry name" value="BZIP_BASIC"/>
    <property type="match status" value="1"/>
</dbReference>
<sequence length="359" mass="40927">MEDSETVWKKVDGILSGLQSAYVATVSVHGRDSCPPLPERKDDYIPKLYSEVKLERPSSSQNSPDSNKLIRCQSEPIDFSVKNVRKITTKAEMKSFSPPVSQEHIQALASFTQRFTQPEQSQGCPESPPYGSLVDGSRKAVRPITPQDRFPEMRRLHPIESGPSTSRVFSPGQDSPDVQLGLGIKRSFSKGRLTMPMDSMVKLTDGLQDPDFSYMNKEYEKQYRQFREKYLPQLHLPRPGRSKTSQRQNDADSNSGSELRRNEDSWESHVGSTTNQESDSEPKSQETVYLEHRKRNNEAAKRSREKRREKECETLVKVAFLEQLNGSLTRTVVSLQKKLLYYQKIVHGENFQPGDEPSQ</sequence>
<dbReference type="Pfam" id="PF07716">
    <property type="entry name" value="bZIP_2"/>
    <property type="match status" value="1"/>
</dbReference>
<feature type="region of interest" description="Disordered" evidence="1">
    <location>
        <begin position="51"/>
        <end position="70"/>
    </location>
</feature>
<dbReference type="PROSITE" id="PS50217">
    <property type="entry name" value="BZIP"/>
    <property type="match status" value="1"/>
</dbReference>
<evidence type="ECO:0000259" key="2">
    <source>
        <dbReference type="PROSITE" id="PS50217"/>
    </source>
</evidence>
<feature type="region of interest" description="Disordered" evidence="1">
    <location>
        <begin position="118"/>
        <end position="137"/>
    </location>
</feature>
<comment type="caution">
    <text evidence="3">The sequence shown here is derived from an EMBL/GenBank/DDBJ whole genome shotgun (WGS) entry which is preliminary data.</text>
</comment>
<evidence type="ECO:0000313" key="3">
    <source>
        <dbReference type="EMBL" id="KAK2716593.1"/>
    </source>
</evidence>
<feature type="domain" description="BZIP" evidence="2">
    <location>
        <begin position="286"/>
        <end position="339"/>
    </location>
</feature>
<reference evidence="3" key="1">
    <citation type="submission" date="2023-07" db="EMBL/GenBank/DDBJ databases">
        <title>Chromosome-level genome assembly of Artemia franciscana.</title>
        <authorList>
            <person name="Jo E."/>
        </authorList>
    </citation>
    <scope>NUCLEOTIDE SEQUENCE</scope>
    <source>
        <tissue evidence="3">Whole body</tissue>
    </source>
</reference>
<evidence type="ECO:0000313" key="4">
    <source>
        <dbReference type="Proteomes" id="UP001187531"/>
    </source>
</evidence>
<accession>A0AA88L2J7</accession>
<evidence type="ECO:0000256" key="1">
    <source>
        <dbReference type="SAM" id="MobiDB-lite"/>
    </source>
</evidence>
<dbReference type="Proteomes" id="UP001187531">
    <property type="component" value="Unassembled WGS sequence"/>
</dbReference>
<protein>
    <recommendedName>
        <fullName evidence="2">BZIP domain-containing protein</fullName>
    </recommendedName>
</protein>
<dbReference type="CDD" id="cd14695">
    <property type="entry name" value="bZIP_HLF"/>
    <property type="match status" value="1"/>
</dbReference>
<dbReference type="AlphaFoldDB" id="A0AA88L2J7"/>
<dbReference type="Gene3D" id="1.20.5.170">
    <property type="match status" value="1"/>
</dbReference>
<name>A0AA88L2J7_ARTSF</name>
<proteinExistence type="predicted"/>
<feature type="compositionally biased region" description="Polar residues" evidence="1">
    <location>
        <begin position="57"/>
        <end position="66"/>
    </location>
</feature>
<feature type="compositionally biased region" description="Basic and acidic residues" evidence="1">
    <location>
        <begin position="258"/>
        <end position="267"/>
    </location>
</feature>
<gene>
    <name evidence="3" type="ORF">QYM36_006917</name>
</gene>
<dbReference type="EMBL" id="JAVRJZ010000011">
    <property type="protein sequence ID" value="KAK2716593.1"/>
    <property type="molecule type" value="Genomic_DNA"/>
</dbReference>
<organism evidence="3 4">
    <name type="scientific">Artemia franciscana</name>
    <name type="common">Brine shrimp</name>
    <name type="synonym">Artemia sanfranciscana</name>
    <dbReference type="NCBI Taxonomy" id="6661"/>
    <lineage>
        <taxon>Eukaryota</taxon>
        <taxon>Metazoa</taxon>
        <taxon>Ecdysozoa</taxon>
        <taxon>Arthropoda</taxon>
        <taxon>Crustacea</taxon>
        <taxon>Branchiopoda</taxon>
        <taxon>Anostraca</taxon>
        <taxon>Artemiidae</taxon>
        <taxon>Artemia</taxon>
    </lineage>
</organism>
<feature type="region of interest" description="Disordered" evidence="1">
    <location>
        <begin position="160"/>
        <end position="180"/>
    </location>
</feature>
<feature type="compositionally biased region" description="Polar residues" evidence="1">
    <location>
        <begin position="242"/>
        <end position="257"/>
    </location>
</feature>
<dbReference type="SUPFAM" id="SSF57959">
    <property type="entry name" value="Leucine zipper domain"/>
    <property type="match status" value="1"/>
</dbReference>
<dbReference type="InterPro" id="IPR046347">
    <property type="entry name" value="bZIP_sf"/>
</dbReference>
<dbReference type="InterPro" id="IPR004827">
    <property type="entry name" value="bZIP"/>
</dbReference>